<evidence type="ECO:0000256" key="6">
    <source>
        <dbReference type="ARBA" id="ARBA00023242"/>
    </source>
</evidence>
<evidence type="ECO:0000259" key="11">
    <source>
        <dbReference type="SMART" id="SM00415"/>
    </source>
</evidence>
<feature type="region of interest" description="Disordered" evidence="10">
    <location>
        <begin position="1"/>
        <end position="24"/>
    </location>
</feature>
<organism evidence="12 13">
    <name type="scientific">Pichia inconspicua</name>
    <dbReference type="NCBI Taxonomy" id="52247"/>
    <lineage>
        <taxon>Eukaryota</taxon>
        <taxon>Fungi</taxon>
        <taxon>Dikarya</taxon>
        <taxon>Ascomycota</taxon>
        <taxon>Saccharomycotina</taxon>
        <taxon>Pichiomycetes</taxon>
        <taxon>Pichiales</taxon>
        <taxon>Pichiaceae</taxon>
        <taxon>Pichia</taxon>
    </lineage>
</organism>
<keyword evidence="5" id="KW-0804">Transcription</keyword>
<dbReference type="InterPro" id="IPR036390">
    <property type="entry name" value="WH_DNA-bd_sf"/>
</dbReference>
<evidence type="ECO:0000256" key="3">
    <source>
        <dbReference type="ARBA" id="ARBA00023015"/>
    </source>
</evidence>
<dbReference type="FunFam" id="1.10.10.10:FF:000027">
    <property type="entry name" value="Heat shock transcription factor 1"/>
    <property type="match status" value="1"/>
</dbReference>
<evidence type="ECO:0000256" key="2">
    <source>
        <dbReference type="ARBA" id="ARBA00006403"/>
    </source>
</evidence>
<feature type="region of interest" description="Disordered" evidence="10">
    <location>
        <begin position="436"/>
        <end position="550"/>
    </location>
</feature>
<keyword evidence="6" id="KW-0539">Nucleus</keyword>
<evidence type="ECO:0000256" key="4">
    <source>
        <dbReference type="ARBA" id="ARBA00023125"/>
    </source>
</evidence>
<accession>A0A4T0WYX3</accession>
<evidence type="ECO:0000313" key="12">
    <source>
        <dbReference type="EMBL" id="TID21935.1"/>
    </source>
</evidence>
<dbReference type="AlphaFoldDB" id="A0A4T0WYX3"/>
<evidence type="ECO:0000256" key="1">
    <source>
        <dbReference type="ARBA" id="ARBA00004123"/>
    </source>
</evidence>
<name>A0A4T0WYX3_9ASCO</name>
<dbReference type="GO" id="GO:0005634">
    <property type="term" value="C:nucleus"/>
    <property type="evidence" value="ECO:0007669"/>
    <property type="project" value="UniProtKB-SubCell"/>
</dbReference>
<dbReference type="Gene3D" id="1.10.10.10">
    <property type="entry name" value="Winged helix-like DNA-binding domain superfamily/Winged helix DNA-binding domain"/>
    <property type="match status" value="1"/>
</dbReference>
<dbReference type="GO" id="GO:0003700">
    <property type="term" value="F:DNA-binding transcription factor activity"/>
    <property type="evidence" value="ECO:0007669"/>
    <property type="project" value="InterPro"/>
</dbReference>
<comment type="subcellular location">
    <subcellularLocation>
        <location evidence="1">Nucleus</location>
    </subcellularLocation>
</comment>
<feature type="compositionally biased region" description="Polar residues" evidence="10">
    <location>
        <begin position="436"/>
        <end position="448"/>
    </location>
</feature>
<proteinExistence type="inferred from homology"/>
<dbReference type="PANTHER" id="PTHR10015">
    <property type="entry name" value="HEAT SHOCK TRANSCRIPTION FACTOR"/>
    <property type="match status" value="1"/>
</dbReference>
<evidence type="ECO:0000256" key="5">
    <source>
        <dbReference type="ARBA" id="ARBA00023163"/>
    </source>
</evidence>
<feature type="domain" description="HSF-type DNA-binding" evidence="11">
    <location>
        <begin position="163"/>
        <end position="266"/>
    </location>
</feature>
<keyword evidence="3" id="KW-0805">Transcription regulation</keyword>
<dbReference type="EMBL" id="SELW01000551">
    <property type="protein sequence ID" value="TID21935.1"/>
    <property type="molecule type" value="Genomic_DNA"/>
</dbReference>
<dbReference type="InterPro" id="IPR036388">
    <property type="entry name" value="WH-like_DNA-bd_sf"/>
</dbReference>
<dbReference type="SMART" id="SM00415">
    <property type="entry name" value="HSF"/>
    <property type="match status" value="1"/>
</dbReference>
<evidence type="ECO:0000313" key="13">
    <source>
        <dbReference type="Proteomes" id="UP000307173"/>
    </source>
</evidence>
<dbReference type="SUPFAM" id="SSF46785">
    <property type="entry name" value="Winged helix' DNA-binding domain"/>
    <property type="match status" value="1"/>
</dbReference>
<protein>
    <recommendedName>
        <fullName evidence="7">Heat shock transcription factor</fullName>
    </recommendedName>
    <alternativeName>
        <fullName evidence="8">Heat shock factor protein</fullName>
    </alternativeName>
</protein>
<keyword evidence="4" id="KW-0238">DNA-binding</keyword>
<dbReference type="InterPro" id="IPR000232">
    <property type="entry name" value="HSF_DNA-bd"/>
</dbReference>
<evidence type="ECO:0000256" key="7">
    <source>
        <dbReference type="ARBA" id="ARBA00068818"/>
    </source>
</evidence>
<evidence type="ECO:0000256" key="8">
    <source>
        <dbReference type="ARBA" id="ARBA00084017"/>
    </source>
</evidence>
<feature type="compositionally biased region" description="Basic and acidic residues" evidence="10">
    <location>
        <begin position="493"/>
        <end position="510"/>
    </location>
</feature>
<dbReference type="PANTHER" id="PTHR10015:SF427">
    <property type="entry name" value="HEAT SHOCK FACTOR PROTEIN"/>
    <property type="match status" value="1"/>
</dbReference>
<dbReference type="OrthoDB" id="60033at2759"/>
<evidence type="ECO:0000256" key="9">
    <source>
        <dbReference type="RuleBase" id="RU004020"/>
    </source>
</evidence>
<evidence type="ECO:0000256" key="10">
    <source>
        <dbReference type="SAM" id="MobiDB-lite"/>
    </source>
</evidence>
<dbReference type="GO" id="GO:0043565">
    <property type="term" value="F:sequence-specific DNA binding"/>
    <property type="evidence" value="ECO:0007669"/>
    <property type="project" value="InterPro"/>
</dbReference>
<reference evidence="12 13" key="1">
    <citation type="journal article" date="2019" name="Front. Genet.">
        <title>Whole-Genome Sequencing of the Opportunistic Yeast Pathogen Candida inconspicua Uncovers Its Hybrid Origin.</title>
        <authorList>
            <person name="Mixao V."/>
            <person name="Hansen A.P."/>
            <person name="Saus E."/>
            <person name="Boekhout T."/>
            <person name="Lass-Florl C."/>
            <person name="Gabaldon T."/>
        </authorList>
    </citation>
    <scope>NUCLEOTIDE SEQUENCE [LARGE SCALE GENOMIC DNA]</scope>
    <source>
        <strain evidence="12 13">CBS 180</strain>
    </source>
</reference>
<feature type="compositionally biased region" description="Polar residues" evidence="10">
    <location>
        <begin position="529"/>
        <end position="550"/>
    </location>
</feature>
<dbReference type="STRING" id="52247.A0A4T0WYX3"/>
<gene>
    <name evidence="12" type="ORF">CANINC_003419</name>
</gene>
<sequence>MTNKFQQLAKQVSEPSTDNSTVIPTTNPVEQANRALNAPNLLLDEEFPQVSEVVSPASSTSTSQLLNGMTPANNDPGILSTQLVSNNNDFALSNFKNSPRLTPYEDHLKHKELFHEMNLENEILSNKIAELTESLPAGFKELDNKAITKFKKPTKKLTNVSSKRPAFVIKLWEIINDPKNSEYISWMPDGKALQVLNVEKFVKLILPKYYKQSNFASFVRQLNMYGWHKVQDVTAGSMGQTQEVWQFENPNFIKGREDLLDNIVRKKKNDEDETDVHKILDQLEQLKRNQLLITEDLRRVRQDNELLWKESFIARERHKIQLETLDKIMRFLASIYGNNTSNLIEQMNSSNPGDLVQFAGNLPRNNNYGYYNNGNIHNGMNNNITTHQNNSMMVSTQYQQHPQSQVYDYNSKYSENRNNNNRDMGAGAKRQYIQTPSQYSAESVTQYSGPRPHLMITNERNSTSTSSSNKSPNELRMKTAGFEASSSDNLDSSIREIHRGPENRNSDTKRYIQHIPDYVDTPRHFSDFSGPTSIQQHGRTNQSIPPTQTLSANSLSSTRLETYDNGSSSYDVSSYNTSSSNSKAPTINNYPSSQLHNNEMAQIRSIPLKETSVVANIADKPGPLPNPVKTSEIMGNINSQLHKNQSALKQVNDWISKYNENLDGDIPPMDDFQVDDFLQQPLDMSVGATPIDMTNVEQFMTADTPVVTPMMSMNDDDLYLNKKRNSSNELLAINNDPSDITLGQPAKKFKPA</sequence>
<comment type="similarity">
    <text evidence="2 9">Belongs to the HSF family.</text>
</comment>
<feature type="compositionally biased region" description="Low complexity" evidence="10">
    <location>
        <begin position="457"/>
        <end position="471"/>
    </location>
</feature>
<comment type="caution">
    <text evidence="12">The sequence shown here is derived from an EMBL/GenBank/DDBJ whole genome shotgun (WGS) entry which is preliminary data.</text>
</comment>
<keyword evidence="13" id="KW-1185">Reference proteome</keyword>
<dbReference type="Pfam" id="PF00447">
    <property type="entry name" value="HSF_DNA-bind"/>
    <property type="match status" value="1"/>
</dbReference>
<dbReference type="PRINTS" id="PR00056">
    <property type="entry name" value="HSFDOMAIN"/>
</dbReference>
<dbReference type="Proteomes" id="UP000307173">
    <property type="component" value="Unassembled WGS sequence"/>
</dbReference>